<dbReference type="GO" id="GO:0046872">
    <property type="term" value="F:metal ion binding"/>
    <property type="evidence" value="ECO:0007669"/>
    <property type="project" value="UniProtKB-KW"/>
</dbReference>
<sequence>MPRVGDADAPRRRIARLSTHVAPTARADVAVRVSDEVRATLARGGAVVALESTIVAHGMPHPENLETARAVERAVRARGATPATVAIVDGVCVVGATDGELERVARMGTACAKASRRDLSAACGTGKTAATTVSGTMVLARAAGVDVFVTGGIGGVHVGGQDTMDVSADLMELGRTPVAVVCAGAKSILDIPRTLEVLETNGVTVCAYGVDEFPAFFTRSSGCEAPARVDTPLEAAKVIDAGLRLNLNSGSVFAVPIPLEHEALGASIESATARALRETEERGVAGRDVTPYVLKRVAELTGGASLKANIALVMNNAKIGADIACELARLRSS</sequence>
<dbReference type="Gene3D" id="3.40.1790.10">
    <property type="entry name" value="Indigoidine synthase domain"/>
    <property type="match status" value="1"/>
</dbReference>
<evidence type="ECO:0000313" key="7">
    <source>
        <dbReference type="Proteomes" id="UP000001568"/>
    </source>
</evidence>
<dbReference type="PANTHER" id="PTHR42909">
    <property type="entry name" value="ZGC:136858"/>
    <property type="match status" value="1"/>
</dbReference>
<keyword evidence="2" id="KW-0378">Hydrolase</keyword>
<dbReference type="GO" id="GO:0030597">
    <property type="term" value="F:RNA glycosylase activity"/>
    <property type="evidence" value="ECO:0007669"/>
    <property type="project" value="EnsemblPlants"/>
</dbReference>
<keyword evidence="3" id="KW-0464">Manganese</keyword>
<evidence type="ECO:0000256" key="2">
    <source>
        <dbReference type="ARBA" id="ARBA00022801"/>
    </source>
</evidence>
<evidence type="ECO:0000256" key="4">
    <source>
        <dbReference type="ARBA" id="ARBA00023239"/>
    </source>
</evidence>
<dbReference type="EMBL" id="CP000590">
    <property type="protein sequence ID" value="ABO98505.1"/>
    <property type="molecule type" value="Genomic_DNA"/>
</dbReference>
<keyword evidence="7" id="KW-1185">Reference proteome</keyword>
<dbReference type="KEGG" id="olu:OSTLU_26294"/>
<dbReference type="HAMAP" id="MF_01876">
    <property type="entry name" value="PsiMP_glycosidase"/>
    <property type="match status" value="1"/>
</dbReference>
<dbReference type="OMA" id="GVHREWT"/>
<dbReference type="GO" id="GO:0004730">
    <property type="term" value="F:pseudouridylate synthase activity"/>
    <property type="evidence" value="ECO:0007669"/>
    <property type="project" value="EnsemblPlants"/>
</dbReference>
<dbReference type="SUPFAM" id="SSF110581">
    <property type="entry name" value="Indigoidine synthase A-like"/>
    <property type="match status" value="1"/>
</dbReference>
<protein>
    <recommendedName>
        <fullName evidence="8">Pseudouridine-5'-phosphate glycosidase</fullName>
    </recommendedName>
</protein>
<dbReference type="STRING" id="436017.A4S457"/>
<evidence type="ECO:0000256" key="3">
    <source>
        <dbReference type="ARBA" id="ARBA00023211"/>
    </source>
</evidence>
<dbReference type="InterPro" id="IPR022830">
    <property type="entry name" value="Indigdn_synthA-like"/>
</dbReference>
<dbReference type="HOGENOM" id="CLU_012201_0_1_1"/>
<dbReference type="OrthoDB" id="198885at2759"/>
<evidence type="ECO:0000256" key="5">
    <source>
        <dbReference type="ARBA" id="ARBA00023295"/>
    </source>
</evidence>
<evidence type="ECO:0000256" key="1">
    <source>
        <dbReference type="ARBA" id="ARBA00022723"/>
    </source>
</evidence>
<dbReference type="InterPro" id="IPR007342">
    <property type="entry name" value="PsuG"/>
</dbReference>
<name>A4S457_OSTLU</name>
<organism evidence="6 7">
    <name type="scientific">Ostreococcus lucimarinus (strain CCE9901)</name>
    <dbReference type="NCBI Taxonomy" id="436017"/>
    <lineage>
        <taxon>Eukaryota</taxon>
        <taxon>Viridiplantae</taxon>
        <taxon>Chlorophyta</taxon>
        <taxon>Mamiellophyceae</taxon>
        <taxon>Mamiellales</taxon>
        <taxon>Bathycoccaceae</taxon>
        <taxon>Ostreococcus</taxon>
    </lineage>
</organism>
<dbReference type="PANTHER" id="PTHR42909:SF1">
    <property type="entry name" value="CARBOHYDRATE KINASE PFKB DOMAIN-CONTAINING PROTEIN"/>
    <property type="match status" value="1"/>
</dbReference>
<evidence type="ECO:0008006" key="8">
    <source>
        <dbReference type="Google" id="ProtNLM"/>
    </source>
</evidence>
<dbReference type="GeneID" id="5004185"/>
<dbReference type="Pfam" id="PF04227">
    <property type="entry name" value="Indigoidine_A"/>
    <property type="match status" value="1"/>
</dbReference>
<gene>
    <name evidence="6" type="ORF">OSTLU_26294</name>
</gene>
<proteinExistence type="inferred from homology"/>
<dbReference type="eggNOG" id="KOG3009">
    <property type="taxonomic scope" value="Eukaryota"/>
</dbReference>
<keyword evidence="1" id="KW-0479">Metal-binding</keyword>
<evidence type="ECO:0000313" key="6">
    <source>
        <dbReference type="EMBL" id="ABO98505.1"/>
    </source>
</evidence>
<keyword evidence="4" id="KW-0456">Lyase</keyword>
<keyword evidence="5" id="KW-0326">Glycosidase</keyword>
<dbReference type="Gramene" id="ABO98505">
    <property type="protein sequence ID" value="ABO98505"/>
    <property type="gene ID" value="OSTLU_26294"/>
</dbReference>
<dbReference type="Proteomes" id="UP000001568">
    <property type="component" value="Chromosome 10"/>
</dbReference>
<accession>A4S457</accession>
<dbReference type="GO" id="GO:0005777">
    <property type="term" value="C:peroxisome"/>
    <property type="evidence" value="ECO:0007669"/>
    <property type="project" value="EnsemblPlants"/>
</dbReference>
<reference evidence="6 7" key="1">
    <citation type="journal article" date="2007" name="Proc. Natl. Acad. Sci. U.S.A.">
        <title>The tiny eukaryote Ostreococcus provides genomic insights into the paradox of plankton speciation.</title>
        <authorList>
            <person name="Palenik B."/>
            <person name="Grimwood J."/>
            <person name="Aerts A."/>
            <person name="Rouze P."/>
            <person name="Salamov A."/>
            <person name="Putnam N."/>
            <person name="Dupont C."/>
            <person name="Jorgensen R."/>
            <person name="Derelle E."/>
            <person name="Rombauts S."/>
            <person name="Zhou K."/>
            <person name="Otillar R."/>
            <person name="Merchant S.S."/>
            <person name="Podell S."/>
            <person name="Gaasterland T."/>
            <person name="Napoli C."/>
            <person name="Gendler K."/>
            <person name="Manuell A."/>
            <person name="Tai V."/>
            <person name="Vallon O."/>
            <person name="Piganeau G."/>
            <person name="Jancek S."/>
            <person name="Heijde M."/>
            <person name="Jabbari K."/>
            <person name="Bowler C."/>
            <person name="Lohr M."/>
            <person name="Robbens S."/>
            <person name="Werner G."/>
            <person name="Dubchak I."/>
            <person name="Pazour G.J."/>
            <person name="Ren Q."/>
            <person name="Paulsen I."/>
            <person name="Delwiche C."/>
            <person name="Schmutz J."/>
            <person name="Rokhsar D."/>
            <person name="Van de Peer Y."/>
            <person name="Moreau H."/>
            <person name="Grigoriev I.V."/>
        </authorList>
    </citation>
    <scope>NUCLEOTIDE SEQUENCE [LARGE SCALE GENOMIC DNA]</scope>
    <source>
        <strain evidence="6 7">CCE9901</strain>
    </source>
</reference>
<dbReference type="AlphaFoldDB" id="A4S457"/>
<dbReference type="RefSeq" id="XP_001420212.1">
    <property type="nucleotide sequence ID" value="XM_001420175.1"/>
</dbReference>